<dbReference type="EMBL" id="ML993885">
    <property type="protein sequence ID" value="KAF2204074.1"/>
    <property type="molecule type" value="Genomic_DNA"/>
</dbReference>
<sequence length="732" mass="81921">MSSESEFEAPSEEEYQSEEQGSDEGSRRPSRRHTIESMSPARKRARRSRSDSVEALRDSKRHLKGLYNDSYRILFNETLASVTNTFPPHYATKSPNSQIGVSKWTSEEKDRVFAAVERLGRDNLPGISSAVGSKSIPEVKDFLLLLKDATTEHDRAAVDYRDIPAAAEISSECCQQLELAGDALSSYQETFEAKVEQDRYGKHWLITPEIAEEIEVALASSKGRSSSHVSSTSDSGAAETNPEKVRLSPAPDNPSNVEILQSIPSSSLLRPISFLTLSMKLFMNSSSTLPSAYPHWTHLTSQLASGPSIYHTALNDFHTLAISLTKRLAQASMMQATSRLRSQNWRFSKGVKPFVKKRDVLAAIDILGLQRNRSENWRAVARRCKVRVLDGTGKNRRELGWDEVEEILALPRKGKVGLDETDFETDGEGFTTDATTDAEFKARSFRAATPLPERISEVSDDQSEEEYHNETKNGSDNQSEADSEKPLSEPEDSAPSSASNSPPSRGRSSRKILSEPEMDQFLEHYDQKIGHEEEVRICSLLGFSPPRGSKEAFDIHMKGKQMSKEINDGKNWRDWTEYRAAWEVFSSPVPEDKFRENRKGMKVYTGLQTGNSLVAHSEDKREQTSKRELPIRGARAYAARREISPEAGDASQYSAEEEEDVQEEQIALPSVEQAVDDEMLDTPMKGDTDADADTGRPRRAAQKAARESIYNSYLEHTVDLNQNFEGDDTDDE</sequence>
<dbReference type="OrthoDB" id="2240312at2759"/>
<proteinExistence type="predicted"/>
<feature type="compositionally biased region" description="Acidic residues" evidence="1">
    <location>
        <begin position="1"/>
        <end position="22"/>
    </location>
</feature>
<protein>
    <recommendedName>
        <fullName evidence="4">Myb-like domain-containing protein</fullName>
    </recommendedName>
</protein>
<feature type="region of interest" description="Disordered" evidence="1">
    <location>
        <begin position="222"/>
        <end position="256"/>
    </location>
</feature>
<feature type="region of interest" description="Disordered" evidence="1">
    <location>
        <begin position="1"/>
        <end position="56"/>
    </location>
</feature>
<dbReference type="GO" id="GO:0000182">
    <property type="term" value="F:rDNA binding"/>
    <property type="evidence" value="ECO:0007669"/>
    <property type="project" value="TreeGrafter"/>
</dbReference>
<feature type="compositionally biased region" description="Low complexity" evidence="1">
    <location>
        <begin position="493"/>
        <end position="506"/>
    </location>
</feature>
<feature type="compositionally biased region" description="Basic and acidic residues" evidence="1">
    <location>
        <begin position="684"/>
        <end position="696"/>
    </location>
</feature>
<comment type="caution">
    <text evidence="2">The sequence shown here is derived from an EMBL/GenBank/DDBJ whole genome shotgun (WGS) entry which is preliminary data.</text>
</comment>
<evidence type="ECO:0000313" key="3">
    <source>
        <dbReference type="Proteomes" id="UP000799536"/>
    </source>
</evidence>
<dbReference type="PANTHER" id="PTHR28079:SF1">
    <property type="entry name" value="RNA POLYMERASE I-SPECIFIC TRANSCRIPTION INITIATION FACTOR RRN5"/>
    <property type="match status" value="1"/>
</dbReference>
<keyword evidence="3" id="KW-1185">Reference proteome</keyword>
<reference evidence="2" key="1">
    <citation type="journal article" date="2020" name="Stud. Mycol.">
        <title>101 Dothideomycetes genomes: a test case for predicting lifestyles and emergence of pathogens.</title>
        <authorList>
            <person name="Haridas S."/>
            <person name="Albert R."/>
            <person name="Binder M."/>
            <person name="Bloem J."/>
            <person name="Labutti K."/>
            <person name="Salamov A."/>
            <person name="Andreopoulos B."/>
            <person name="Baker S."/>
            <person name="Barry K."/>
            <person name="Bills G."/>
            <person name="Bluhm B."/>
            <person name="Cannon C."/>
            <person name="Castanera R."/>
            <person name="Culley D."/>
            <person name="Daum C."/>
            <person name="Ezra D."/>
            <person name="Gonzalez J."/>
            <person name="Henrissat B."/>
            <person name="Kuo A."/>
            <person name="Liang C."/>
            <person name="Lipzen A."/>
            <person name="Lutzoni F."/>
            <person name="Magnuson J."/>
            <person name="Mondo S."/>
            <person name="Nolan M."/>
            <person name="Ohm R."/>
            <person name="Pangilinan J."/>
            <person name="Park H.-J."/>
            <person name="Ramirez L."/>
            <person name="Alfaro M."/>
            <person name="Sun H."/>
            <person name="Tritt A."/>
            <person name="Yoshinaga Y."/>
            <person name="Zwiers L.-H."/>
            <person name="Turgeon B."/>
            <person name="Goodwin S."/>
            <person name="Spatafora J."/>
            <person name="Crous P."/>
            <person name="Grigoriev I."/>
        </authorList>
    </citation>
    <scope>NUCLEOTIDE SEQUENCE</scope>
    <source>
        <strain evidence="2">ATCC 74209</strain>
    </source>
</reference>
<dbReference type="GO" id="GO:0042790">
    <property type="term" value="P:nucleolar large rRNA transcription by RNA polymerase I"/>
    <property type="evidence" value="ECO:0007669"/>
    <property type="project" value="InterPro"/>
</dbReference>
<dbReference type="GO" id="GO:0001181">
    <property type="term" value="F:RNA polymerase I general transcription initiation factor activity"/>
    <property type="evidence" value="ECO:0007669"/>
    <property type="project" value="TreeGrafter"/>
</dbReference>
<dbReference type="GO" id="GO:0006361">
    <property type="term" value="P:transcription initiation at RNA polymerase I promoter"/>
    <property type="evidence" value="ECO:0007669"/>
    <property type="project" value="TreeGrafter"/>
</dbReference>
<dbReference type="PANTHER" id="PTHR28079">
    <property type="entry name" value="RNA POLYMERASE I-SPECIFIC TRANSCRIPTION INITIATION FACTOR RRN5"/>
    <property type="match status" value="1"/>
</dbReference>
<dbReference type="GO" id="GO:0000500">
    <property type="term" value="C:RNA polymerase I upstream activating factor complex"/>
    <property type="evidence" value="ECO:0007669"/>
    <property type="project" value="InterPro"/>
</dbReference>
<evidence type="ECO:0008006" key="4">
    <source>
        <dbReference type="Google" id="ProtNLM"/>
    </source>
</evidence>
<dbReference type="AlphaFoldDB" id="A0A9P4JTE1"/>
<evidence type="ECO:0000313" key="2">
    <source>
        <dbReference type="EMBL" id="KAF2204074.1"/>
    </source>
</evidence>
<evidence type="ECO:0000256" key="1">
    <source>
        <dbReference type="SAM" id="MobiDB-lite"/>
    </source>
</evidence>
<dbReference type="InterPro" id="IPR039601">
    <property type="entry name" value="Rrn5"/>
</dbReference>
<feature type="compositionally biased region" description="Low complexity" evidence="1">
    <location>
        <begin position="222"/>
        <end position="235"/>
    </location>
</feature>
<dbReference type="CDD" id="cd00167">
    <property type="entry name" value="SANT"/>
    <property type="match status" value="1"/>
</dbReference>
<organism evidence="2 3">
    <name type="scientific">Delitschia confertaspora ATCC 74209</name>
    <dbReference type="NCBI Taxonomy" id="1513339"/>
    <lineage>
        <taxon>Eukaryota</taxon>
        <taxon>Fungi</taxon>
        <taxon>Dikarya</taxon>
        <taxon>Ascomycota</taxon>
        <taxon>Pezizomycotina</taxon>
        <taxon>Dothideomycetes</taxon>
        <taxon>Pleosporomycetidae</taxon>
        <taxon>Pleosporales</taxon>
        <taxon>Delitschiaceae</taxon>
        <taxon>Delitschia</taxon>
    </lineage>
</organism>
<name>A0A9P4JTE1_9PLEO</name>
<gene>
    <name evidence="2" type="ORF">GQ43DRAFT_211923</name>
</gene>
<dbReference type="Proteomes" id="UP000799536">
    <property type="component" value="Unassembled WGS sequence"/>
</dbReference>
<feature type="region of interest" description="Disordered" evidence="1">
    <location>
        <begin position="637"/>
        <end position="706"/>
    </location>
</feature>
<dbReference type="InterPro" id="IPR001005">
    <property type="entry name" value="SANT/Myb"/>
</dbReference>
<accession>A0A9P4JTE1</accession>
<feature type="region of interest" description="Disordered" evidence="1">
    <location>
        <begin position="443"/>
        <end position="513"/>
    </location>
</feature>